<reference evidence="28" key="1">
    <citation type="journal article" date="2020" name="Fungal Divers.">
        <title>Resolving the Mortierellaceae phylogeny through synthesis of multi-gene phylogenetics and phylogenomics.</title>
        <authorList>
            <person name="Vandepol N."/>
            <person name="Liber J."/>
            <person name="Desiro A."/>
            <person name="Na H."/>
            <person name="Kennedy M."/>
            <person name="Barry K."/>
            <person name="Grigoriev I.V."/>
            <person name="Miller A.N."/>
            <person name="O'Donnell K."/>
            <person name="Stajich J.E."/>
            <person name="Bonito G."/>
        </authorList>
    </citation>
    <scope>NUCLEOTIDE SEQUENCE</scope>
    <source>
        <strain evidence="28">NRRL 6426</strain>
    </source>
</reference>
<dbReference type="Pfam" id="PF01930">
    <property type="entry name" value="Cas_Cas4"/>
    <property type="match status" value="1"/>
</dbReference>
<keyword evidence="11" id="KW-0255">Endonuclease</keyword>
<evidence type="ECO:0000256" key="18">
    <source>
        <dbReference type="ARBA" id="ARBA00023125"/>
    </source>
</evidence>
<name>A0A9P5RZW5_9FUNG</name>
<feature type="compositionally biased region" description="Low complexity" evidence="23">
    <location>
        <begin position="153"/>
        <end position="166"/>
    </location>
</feature>
<dbReference type="GO" id="GO:0005737">
    <property type="term" value="C:cytoplasm"/>
    <property type="evidence" value="ECO:0007669"/>
    <property type="project" value="TreeGrafter"/>
</dbReference>
<evidence type="ECO:0000259" key="25">
    <source>
        <dbReference type="Pfam" id="PF08696"/>
    </source>
</evidence>
<dbReference type="FunFam" id="3.40.50.300:FF:001170">
    <property type="entry name" value="DNA replication helicase Dna2"/>
    <property type="match status" value="1"/>
</dbReference>
<keyword evidence="6" id="KW-0004">4Fe-4S</keyword>
<evidence type="ECO:0000313" key="29">
    <source>
        <dbReference type="Proteomes" id="UP000748756"/>
    </source>
</evidence>
<comment type="cofactor">
    <cofactor evidence="1">
        <name>[4Fe-4S] cluster</name>
        <dbReference type="ChEBI" id="CHEBI:49883"/>
    </cofactor>
</comment>
<dbReference type="Pfam" id="PF13087">
    <property type="entry name" value="AAA_12"/>
    <property type="match status" value="1"/>
</dbReference>
<dbReference type="InterPro" id="IPR011604">
    <property type="entry name" value="PDDEXK-like_dom_sf"/>
</dbReference>
<evidence type="ECO:0000256" key="9">
    <source>
        <dbReference type="ARBA" id="ARBA00022723"/>
    </source>
</evidence>
<dbReference type="GO" id="GO:0017108">
    <property type="term" value="F:5'-flap endonuclease activity"/>
    <property type="evidence" value="ECO:0007669"/>
    <property type="project" value="TreeGrafter"/>
</dbReference>
<feature type="region of interest" description="Disordered" evidence="23">
    <location>
        <begin position="101"/>
        <end position="120"/>
    </location>
</feature>
<keyword evidence="9" id="KW-0479">Metal-binding</keyword>
<feature type="region of interest" description="Disordered" evidence="23">
    <location>
        <begin position="1"/>
        <end position="96"/>
    </location>
</feature>
<evidence type="ECO:0000256" key="5">
    <source>
        <dbReference type="ARBA" id="ARBA00021516"/>
    </source>
</evidence>
<feature type="compositionally biased region" description="Basic and acidic residues" evidence="23">
    <location>
        <begin position="196"/>
        <end position="210"/>
    </location>
</feature>
<feature type="compositionally biased region" description="Polar residues" evidence="23">
    <location>
        <begin position="222"/>
        <end position="231"/>
    </location>
</feature>
<dbReference type="PANTHER" id="PTHR10887:SF433">
    <property type="entry name" value="DNA REPLICATION ATP-DEPENDENT HELICASE_NUCLEASE DNA2"/>
    <property type="match status" value="1"/>
</dbReference>
<evidence type="ECO:0000259" key="24">
    <source>
        <dbReference type="Pfam" id="PF01930"/>
    </source>
</evidence>
<dbReference type="InterPro" id="IPR014808">
    <property type="entry name" value="DNA_replication_fac_Dna2_N"/>
</dbReference>
<comment type="caution">
    <text evidence="28">The sequence shown here is derived from an EMBL/GenBank/DDBJ whole genome shotgun (WGS) entry which is preliminary data.</text>
</comment>
<dbReference type="GO" id="GO:0005524">
    <property type="term" value="F:ATP binding"/>
    <property type="evidence" value="ECO:0007669"/>
    <property type="project" value="UniProtKB-KW"/>
</dbReference>
<feature type="compositionally biased region" description="Polar residues" evidence="23">
    <location>
        <begin position="55"/>
        <end position="85"/>
    </location>
</feature>
<dbReference type="SUPFAM" id="SSF52540">
    <property type="entry name" value="P-loop containing nucleoside triphosphate hydrolases"/>
    <property type="match status" value="1"/>
</dbReference>
<keyword evidence="13" id="KW-0378">Hydrolase</keyword>
<evidence type="ECO:0000256" key="8">
    <source>
        <dbReference type="ARBA" id="ARBA00022722"/>
    </source>
</evidence>
<evidence type="ECO:0000256" key="23">
    <source>
        <dbReference type="SAM" id="MobiDB-lite"/>
    </source>
</evidence>
<dbReference type="GO" id="GO:0071932">
    <property type="term" value="P:replication fork reversal"/>
    <property type="evidence" value="ECO:0007669"/>
    <property type="project" value="TreeGrafter"/>
</dbReference>
<feature type="compositionally biased region" description="Basic and acidic residues" evidence="23">
    <location>
        <begin position="167"/>
        <end position="188"/>
    </location>
</feature>
<feature type="domain" description="DNA2/NAM7 helicase-like C-terminal" evidence="27">
    <location>
        <begin position="1434"/>
        <end position="1671"/>
    </location>
</feature>
<feature type="region of interest" description="Disordered" evidence="23">
    <location>
        <begin position="428"/>
        <end position="461"/>
    </location>
</feature>
<dbReference type="PANTHER" id="PTHR10887">
    <property type="entry name" value="DNA2/NAM7 HELICASE FAMILY"/>
    <property type="match status" value="1"/>
</dbReference>
<comment type="similarity">
    <text evidence="3">Belongs to the DNA2/NAM7 helicase family.</text>
</comment>
<gene>
    <name evidence="28" type="primary">DNA2_3</name>
    <name evidence="28" type="ORF">BG015_008264</name>
</gene>
<feature type="compositionally biased region" description="Low complexity" evidence="23">
    <location>
        <begin position="36"/>
        <end position="48"/>
    </location>
</feature>
<evidence type="ECO:0000256" key="14">
    <source>
        <dbReference type="ARBA" id="ARBA00022806"/>
    </source>
</evidence>
<keyword evidence="15" id="KW-0067">ATP-binding</keyword>
<evidence type="ECO:0000256" key="17">
    <source>
        <dbReference type="ARBA" id="ARBA00023014"/>
    </source>
</evidence>
<evidence type="ECO:0000256" key="13">
    <source>
        <dbReference type="ARBA" id="ARBA00022801"/>
    </source>
</evidence>
<evidence type="ECO:0000256" key="11">
    <source>
        <dbReference type="ARBA" id="ARBA00022759"/>
    </source>
</evidence>
<dbReference type="Proteomes" id="UP000748756">
    <property type="component" value="Unassembled WGS sequence"/>
</dbReference>
<evidence type="ECO:0000256" key="7">
    <source>
        <dbReference type="ARBA" id="ARBA00022705"/>
    </source>
</evidence>
<feature type="domain" description="DNA2/NAM7 helicase helicase" evidence="26">
    <location>
        <begin position="1360"/>
        <end position="1424"/>
    </location>
</feature>
<dbReference type="Gene3D" id="3.40.50.300">
    <property type="entry name" value="P-loop containing nucleotide triphosphate hydrolases"/>
    <property type="match status" value="3"/>
</dbReference>
<evidence type="ECO:0000256" key="6">
    <source>
        <dbReference type="ARBA" id="ARBA00022485"/>
    </source>
</evidence>
<keyword evidence="14" id="KW-0347">Helicase</keyword>
<proteinExistence type="inferred from homology"/>
<dbReference type="GO" id="GO:0046872">
    <property type="term" value="F:metal ion binding"/>
    <property type="evidence" value="ECO:0007669"/>
    <property type="project" value="UniProtKB-KW"/>
</dbReference>
<evidence type="ECO:0000256" key="12">
    <source>
        <dbReference type="ARBA" id="ARBA00022763"/>
    </source>
</evidence>
<dbReference type="OrthoDB" id="6513042at2759"/>
<dbReference type="EMBL" id="JAAAUQ010000473">
    <property type="protein sequence ID" value="KAF9149924.1"/>
    <property type="molecule type" value="Genomic_DNA"/>
</dbReference>
<evidence type="ECO:0000259" key="27">
    <source>
        <dbReference type="Pfam" id="PF13087"/>
    </source>
</evidence>
<dbReference type="GO" id="GO:0005634">
    <property type="term" value="C:nucleus"/>
    <property type="evidence" value="ECO:0007669"/>
    <property type="project" value="UniProtKB-SubCell"/>
</dbReference>
<keyword evidence="7" id="KW-0235">DNA replication</keyword>
<evidence type="ECO:0000256" key="15">
    <source>
        <dbReference type="ARBA" id="ARBA00022840"/>
    </source>
</evidence>
<keyword evidence="12" id="KW-0227">DNA damage</keyword>
<comment type="catalytic activity">
    <reaction evidence="22">
        <text>ATP + H2O = ADP + phosphate + H(+)</text>
        <dbReference type="Rhea" id="RHEA:13065"/>
        <dbReference type="ChEBI" id="CHEBI:15377"/>
        <dbReference type="ChEBI" id="CHEBI:15378"/>
        <dbReference type="ChEBI" id="CHEBI:30616"/>
        <dbReference type="ChEBI" id="CHEBI:43474"/>
        <dbReference type="ChEBI" id="CHEBI:456216"/>
        <dbReference type="EC" id="3.6.4.12"/>
    </reaction>
</comment>
<evidence type="ECO:0000256" key="22">
    <source>
        <dbReference type="ARBA" id="ARBA00047995"/>
    </source>
</evidence>
<dbReference type="GO" id="GO:0003677">
    <property type="term" value="F:DNA binding"/>
    <property type="evidence" value="ECO:0007669"/>
    <property type="project" value="UniProtKB-KW"/>
</dbReference>
<dbReference type="InterPro" id="IPR041677">
    <property type="entry name" value="DNA2/NAM7_AAA_11"/>
</dbReference>
<dbReference type="CDD" id="cd18808">
    <property type="entry name" value="SF1_C_Upf1"/>
    <property type="match status" value="1"/>
</dbReference>
<dbReference type="GO" id="GO:0017116">
    <property type="term" value="F:single-stranded DNA helicase activity"/>
    <property type="evidence" value="ECO:0007669"/>
    <property type="project" value="InterPro"/>
</dbReference>
<dbReference type="FunFam" id="3.40.50.300:FF:000789">
    <property type="entry name" value="DNA replication ATP-dependent helicase/nuclease DNA2"/>
    <property type="match status" value="1"/>
</dbReference>
<organism evidence="28 29">
    <name type="scientific">Linnemannia schmuckeri</name>
    <dbReference type="NCBI Taxonomy" id="64567"/>
    <lineage>
        <taxon>Eukaryota</taxon>
        <taxon>Fungi</taxon>
        <taxon>Fungi incertae sedis</taxon>
        <taxon>Mucoromycota</taxon>
        <taxon>Mortierellomycotina</taxon>
        <taxon>Mortierellomycetes</taxon>
        <taxon>Mortierellales</taxon>
        <taxon>Mortierellaceae</taxon>
        <taxon>Linnemannia</taxon>
    </lineage>
</organism>
<dbReference type="CDD" id="cd22318">
    <property type="entry name" value="DNA2_N-like"/>
    <property type="match status" value="1"/>
</dbReference>
<evidence type="ECO:0000256" key="2">
    <source>
        <dbReference type="ARBA" id="ARBA00004123"/>
    </source>
</evidence>
<keyword evidence="19" id="KW-0234">DNA repair</keyword>
<keyword evidence="17" id="KW-0411">Iron-sulfur</keyword>
<dbReference type="InterPro" id="IPR047187">
    <property type="entry name" value="SF1_C_Upf1"/>
</dbReference>
<evidence type="ECO:0000256" key="21">
    <source>
        <dbReference type="ARBA" id="ARBA00023268"/>
    </source>
</evidence>
<dbReference type="InterPro" id="IPR041679">
    <property type="entry name" value="DNA2/NAM7-like_C"/>
</dbReference>
<accession>A0A9P5RZW5</accession>
<dbReference type="InterPro" id="IPR045055">
    <property type="entry name" value="DNA2/NAM7-like"/>
</dbReference>
<keyword evidence="18" id="KW-0238">DNA-binding</keyword>
<feature type="compositionally biased region" description="Low complexity" evidence="23">
    <location>
        <begin position="1505"/>
        <end position="1514"/>
    </location>
</feature>
<evidence type="ECO:0000256" key="19">
    <source>
        <dbReference type="ARBA" id="ARBA00023204"/>
    </source>
</evidence>
<evidence type="ECO:0000256" key="16">
    <source>
        <dbReference type="ARBA" id="ARBA00023004"/>
    </source>
</evidence>
<dbReference type="InterPro" id="IPR027417">
    <property type="entry name" value="P-loop_NTPase"/>
</dbReference>
<comment type="subcellular location">
    <subcellularLocation>
        <location evidence="2">Nucleus</location>
    </subcellularLocation>
</comment>
<evidence type="ECO:0000256" key="10">
    <source>
        <dbReference type="ARBA" id="ARBA00022741"/>
    </source>
</evidence>
<dbReference type="Pfam" id="PF13086">
    <property type="entry name" value="AAA_11"/>
    <property type="match status" value="2"/>
</dbReference>
<keyword evidence="16" id="KW-0408">Iron</keyword>
<evidence type="ECO:0000256" key="3">
    <source>
        <dbReference type="ARBA" id="ARBA00007913"/>
    </source>
</evidence>
<dbReference type="Gene3D" id="3.90.320.10">
    <property type="match status" value="1"/>
</dbReference>
<feature type="region of interest" description="Disordered" evidence="23">
    <location>
        <begin position="128"/>
        <end position="261"/>
    </location>
</feature>
<dbReference type="Pfam" id="PF08696">
    <property type="entry name" value="Dna2"/>
    <property type="match status" value="1"/>
</dbReference>
<dbReference type="InterPro" id="IPR026851">
    <property type="entry name" value="Dna2/JHS1_DEXXQ-box"/>
</dbReference>
<keyword evidence="10" id="KW-0547">Nucleotide-binding</keyword>
<dbReference type="EC" id="3.6.4.12" evidence="4"/>
<protein>
    <recommendedName>
        <fullName evidence="5">DNA replication ATP-dependent helicase/nuclease DNA2</fullName>
        <ecNumber evidence="4">3.6.4.12</ecNumber>
    </recommendedName>
</protein>
<keyword evidence="8" id="KW-0540">Nuclease</keyword>
<keyword evidence="20" id="KW-0539">Nucleus</keyword>
<feature type="domain" description="DUF83" evidence="24">
    <location>
        <begin position="871"/>
        <end position="971"/>
    </location>
</feature>
<dbReference type="GO" id="GO:0051539">
    <property type="term" value="F:4 iron, 4 sulfur cluster binding"/>
    <property type="evidence" value="ECO:0007669"/>
    <property type="project" value="UniProtKB-KW"/>
</dbReference>
<evidence type="ECO:0000256" key="4">
    <source>
        <dbReference type="ARBA" id="ARBA00012551"/>
    </source>
</evidence>
<feature type="region of interest" description="Disordered" evidence="23">
    <location>
        <begin position="333"/>
        <end position="405"/>
    </location>
</feature>
<evidence type="ECO:0000313" key="28">
    <source>
        <dbReference type="EMBL" id="KAF9149924.1"/>
    </source>
</evidence>
<feature type="domain" description="DNA2/NAM7 helicase helicase" evidence="26">
    <location>
        <begin position="1257"/>
        <end position="1342"/>
    </location>
</feature>
<sequence length="1805" mass="199658">MSNVLKRKANAPAGGTTYSGQGASKKAGSIKSGAFSSDSRLSQSSLSSFFEKTRTQGSTPKDSSVVTPPSASSFTSVLKTASITQLKAPAPKPPRRVIIYSDEEEEVPEPPRKPIRTSVPLKTIVANRTKTTASLPRPPLKETIPFEKRMPISLPSSPESAPAARFAPEKDKVVKSEPAELKSGKSELTESMSMKNEVDMTKSIKGEPEPPKGLSVPPIVHTTPQKRSLPTTTPPRPEPKGSPFRTPTGKSRHSISTIESLGLSPQDSVFWAKTPPSEALKKLERMNTGRSHEEEIASIVGRLYETSSAGTALRAMPRGPKDRIKDMLNTIRGSTAQSDQEPEEDADRPDPASPTKDLVERHRLQSRQGFSRHHSAHELGGSVRRRGRTARPVTNPSVTNAPVWPISPTQCRNDVLKMIEQINANMSGKADSMKTPPRLGSFSSESTLGSPMAGHSERSSATDTIIRTPIRDCISQTQPSPGDFDKFFTDLEMDDNDFAELTQLDQSSTSMSSACAMSANMSSISSSIGSVSDKAVSNVRQDFVGMAVDSGVARDEPGYVDVGDSCDTVATVAADKDDSFMDDFDDLGDLGDLEDVFELDDEVEAKPYIETAKYKRYSVQEIQNDVVDSRWPGLCKVLLAQEHQVGVPVKIFLRELWRPTAVSVGDIIHVIGPHVYPNATQELMLEDKQGLLIVKPDYLVPTSLLAESFTCIRRPIVDTRARKPDESTIPLVHGTILHELFQLSLRNNDFSTEGMEARIEDLIQAHLNDLCLVNESLETAREAFSQWISSCQDWARRYLRSTPSNEGTMEEMTNQGSRGATNLVCISKLLDIEENIWSPMFGLKGKIDASIQVILKTVNSSNAVSDAPAQTLVVPFELKTGKKSNVLSHRAQTMLYTLLMTDRYDVNVQWGLLLYLKTGEFIRVPAPRDEIRTILMQRNDMAIHEQAKLTLPPMLQRKQFCGRCFSQSSCTVLHKLLEGGTTESAGIGTLFDEVTDHLNDTHAAFFKHWDRLLSLEQGDVTKFQSQIWSMLSADRQATGNCFSNLILLENRTNSAANAADSRDDPSVLSERFAKYRYRFKIGTPFPSVSQQSLSQTLRVGNSLLSSNISVGDPIVLSSEGQHYALAIGQVLELSLSEVAVGLDRPLQGPPMRLDRYDSERNQSYRGLIEYEGSASSSTLAASSYEGDYYEALSKGKITFRIDKDEMAAGLNRARGNLVQLFRADRDGGDAKRRHLVVELERPKFMPVDDYHCDNLSLNDNQKNAIETVLAATDYALILGMPGTGKTTTIAEIIHTLVKRGKSVLLTSYTHSAVDNVLLKLAPGIKTVRLGNKDKVHRDIQKLVPDFSEAPLNTVQGIHYFYEQCQVVGTTCLGIGDPLFTEKRFDYCIVDEASQITLPACLGPIRYADVFVLVGDHNQLPPLVKNVEAKKDGFDLSLFKLLSDAHPEAVVSLTYQYRMNKDVMLLSNTLVYDNKLQCANEEVANKTLEIPDMDKFRKHCHPERVQGQQPDLQQQRPEPSPLPRPQCPGHSEDTPCWLEQALDPRRAVIFIDTDLVPAHEVQVGNSTQNPTEALFIQQLTEALISGGIAEDDIGIISVLRAQLKVLSRLLRSRSRLDIHTVDRYQGKDKECVIVSLVRSNAEQHVGELLKDWRRINVAFTRAKRKLVVFGSRHTLQGSPIFSQFLELMKQQDWIMSLTPMTQYQHADLLHRNSFPHPQSQTSVITSPRGKSRRGQLHHQLGNVDEENKENVDILTRTSSAAAAVTADDSVSALPQSPGSPQRKIFRAKASVALKNMPVTQNILDSL</sequence>
<dbReference type="CDD" id="cd18041">
    <property type="entry name" value="DEXXQc_DNA2"/>
    <property type="match status" value="1"/>
</dbReference>
<keyword evidence="21" id="KW-0511">Multifunctional enzyme</keyword>
<evidence type="ECO:0000259" key="26">
    <source>
        <dbReference type="Pfam" id="PF13086"/>
    </source>
</evidence>
<feature type="region of interest" description="Disordered" evidence="23">
    <location>
        <begin position="1501"/>
        <end position="1532"/>
    </location>
</feature>
<dbReference type="InterPro" id="IPR022765">
    <property type="entry name" value="Dna2/Cas4_DUF83"/>
</dbReference>
<evidence type="ECO:0000256" key="20">
    <source>
        <dbReference type="ARBA" id="ARBA00023242"/>
    </source>
</evidence>
<keyword evidence="29" id="KW-1185">Reference proteome</keyword>
<dbReference type="GO" id="GO:0006281">
    <property type="term" value="P:DNA repair"/>
    <property type="evidence" value="ECO:0007669"/>
    <property type="project" value="UniProtKB-KW"/>
</dbReference>
<evidence type="ECO:0000256" key="1">
    <source>
        <dbReference type="ARBA" id="ARBA00001966"/>
    </source>
</evidence>
<feature type="domain" description="DNA replication factor Dna2 N-terminal" evidence="25">
    <location>
        <begin position="649"/>
        <end position="853"/>
    </location>
</feature>